<feature type="domain" description="ABC transporter" evidence="8">
    <location>
        <begin position="10"/>
        <end position="249"/>
    </location>
</feature>
<name>A0ABW0ZXV9_9ACTN</name>
<evidence type="ECO:0000256" key="4">
    <source>
        <dbReference type="ARBA" id="ARBA00022475"/>
    </source>
</evidence>
<evidence type="ECO:0000256" key="2">
    <source>
        <dbReference type="ARBA" id="ARBA00005417"/>
    </source>
</evidence>
<gene>
    <name evidence="9" type="ORF">ACFPZN_16185</name>
</gene>
<dbReference type="CDD" id="cd03257">
    <property type="entry name" value="ABC_NikE_OppD_transporters"/>
    <property type="match status" value="1"/>
</dbReference>
<proteinExistence type="inferred from homology"/>
<comment type="subcellular location">
    <subcellularLocation>
        <location evidence="1">Cell membrane</location>
        <topology evidence="1">Peripheral membrane protein</topology>
    </subcellularLocation>
</comment>
<evidence type="ECO:0000313" key="9">
    <source>
        <dbReference type="EMBL" id="MFC5747168.1"/>
    </source>
</evidence>
<dbReference type="Pfam" id="PF00005">
    <property type="entry name" value="ABC_tran"/>
    <property type="match status" value="1"/>
</dbReference>
<evidence type="ECO:0000256" key="3">
    <source>
        <dbReference type="ARBA" id="ARBA00022448"/>
    </source>
</evidence>
<evidence type="ECO:0000256" key="5">
    <source>
        <dbReference type="ARBA" id="ARBA00022741"/>
    </source>
</evidence>
<comment type="similarity">
    <text evidence="2">Belongs to the ABC transporter superfamily.</text>
</comment>
<dbReference type="InterPro" id="IPR050388">
    <property type="entry name" value="ABC_Ni/Peptide_Import"/>
</dbReference>
<dbReference type="SMART" id="SM00382">
    <property type="entry name" value="AAA"/>
    <property type="match status" value="1"/>
</dbReference>
<keyword evidence="7" id="KW-0472">Membrane</keyword>
<dbReference type="InterPro" id="IPR027417">
    <property type="entry name" value="P-loop_NTPase"/>
</dbReference>
<dbReference type="InterPro" id="IPR003439">
    <property type="entry name" value="ABC_transporter-like_ATP-bd"/>
</dbReference>
<dbReference type="GO" id="GO:0005524">
    <property type="term" value="F:ATP binding"/>
    <property type="evidence" value="ECO:0007669"/>
    <property type="project" value="UniProtKB-KW"/>
</dbReference>
<dbReference type="PROSITE" id="PS50893">
    <property type="entry name" value="ABC_TRANSPORTER_2"/>
    <property type="match status" value="1"/>
</dbReference>
<sequence length="278" mass="29737">MSGAEGVPDLEVSDLGVRFGGTAAVSGVSFTLAPGERAGLIGESGCGKSVTALAIMGLLPSGARAEGRVRAAGEPVLNRPDREVARLRGAWMAMMFQEPRTALDPLKRVGRQIALSARAGRAESRARVRELLELVETDPDVARAYPHQLSGGQLQRVLLAVTLARDPRLLICDEPTTALDALVQQRVLALIRRVCAARGTTLLFISHDLAVVSDLCDRVMVMDGGRIVESGRTAQVFDDPAHPRTRALLAAGDLAAFGHRERVPAGTAEAEEERERWP</sequence>
<evidence type="ECO:0000259" key="8">
    <source>
        <dbReference type="PROSITE" id="PS50893"/>
    </source>
</evidence>
<dbReference type="PANTHER" id="PTHR43297">
    <property type="entry name" value="OLIGOPEPTIDE TRANSPORT ATP-BINDING PROTEIN APPD"/>
    <property type="match status" value="1"/>
</dbReference>
<dbReference type="Proteomes" id="UP001596074">
    <property type="component" value="Unassembled WGS sequence"/>
</dbReference>
<keyword evidence="4" id="KW-1003">Cell membrane</keyword>
<reference evidence="10" key="1">
    <citation type="journal article" date="2019" name="Int. J. Syst. Evol. Microbiol.">
        <title>The Global Catalogue of Microorganisms (GCM) 10K type strain sequencing project: providing services to taxonomists for standard genome sequencing and annotation.</title>
        <authorList>
            <consortium name="The Broad Institute Genomics Platform"/>
            <consortium name="The Broad Institute Genome Sequencing Center for Infectious Disease"/>
            <person name="Wu L."/>
            <person name="Ma J."/>
        </authorList>
    </citation>
    <scope>NUCLEOTIDE SEQUENCE [LARGE SCALE GENOMIC DNA]</scope>
    <source>
        <strain evidence="10">KCTC 42087</strain>
    </source>
</reference>
<keyword evidence="10" id="KW-1185">Reference proteome</keyword>
<dbReference type="SUPFAM" id="SSF52540">
    <property type="entry name" value="P-loop containing nucleoside triphosphate hydrolases"/>
    <property type="match status" value="1"/>
</dbReference>
<dbReference type="InterPro" id="IPR017871">
    <property type="entry name" value="ABC_transporter-like_CS"/>
</dbReference>
<protein>
    <submittedName>
        <fullName evidence="9">ABC transporter ATP-binding protein</fullName>
    </submittedName>
</protein>
<organism evidence="9 10">
    <name type="scientific">Actinomadura rugatobispora</name>
    <dbReference type="NCBI Taxonomy" id="1994"/>
    <lineage>
        <taxon>Bacteria</taxon>
        <taxon>Bacillati</taxon>
        <taxon>Actinomycetota</taxon>
        <taxon>Actinomycetes</taxon>
        <taxon>Streptosporangiales</taxon>
        <taxon>Thermomonosporaceae</taxon>
        <taxon>Actinomadura</taxon>
    </lineage>
</organism>
<evidence type="ECO:0000256" key="6">
    <source>
        <dbReference type="ARBA" id="ARBA00022840"/>
    </source>
</evidence>
<dbReference type="Gene3D" id="3.40.50.300">
    <property type="entry name" value="P-loop containing nucleotide triphosphate hydrolases"/>
    <property type="match status" value="1"/>
</dbReference>
<evidence type="ECO:0000256" key="1">
    <source>
        <dbReference type="ARBA" id="ARBA00004202"/>
    </source>
</evidence>
<dbReference type="PROSITE" id="PS00211">
    <property type="entry name" value="ABC_TRANSPORTER_1"/>
    <property type="match status" value="1"/>
</dbReference>
<dbReference type="EMBL" id="JBHSON010000020">
    <property type="protein sequence ID" value="MFC5747168.1"/>
    <property type="molecule type" value="Genomic_DNA"/>
</dbReference>
<keyword evidence="6 9" id="KW-0067">ATP-binding</keyword>
<comment type="caution">
    <text evidence="9">The sequence shown here is derived from an EMBL/GenBank/DDBJ whole genome shotgun (WGS) entry which is preliminary data.</text>
</comment>
<accession>A0ABW0ZXV9</accession>
<dbReference type="RefSeq" id="WP_378282788.1">
    <property type="nucleotide sequence ID" value="NZ_JBHSON010000020.1"/>
</dbReference>
<dbReference type="PANTHER" id="PTHR43297:SF2">
    <property type="entry name" value="DIPEPTIDE TRANSPORT ATP-BINDING PROTEIN DPPD"/>
    <property type="match status" value="1"/>
</dbReference>
<keyword evidence="5" id="KW-0547">Nucleotide-binding</keyword>
<evidence type="ECO:0000313" key="10">
    <source>
        <dbReference type="Proteomes" id="UP001596074"/>
    </source>
</evidence>
<keyword evidence="3" id="KW-0813">Transport</keyword>
<dbReference type="InterPro" id="IPR003593">
    <property type="entry name" value="AAA+_ATPase"/>
</dbReference>
<evidence type="ECO:0000256" key="7">
    <source>
        <dbReference type="ARBA" id="ARBA00023136"/>
    </source>
</evidence>